<dbReference type="InterPro" id="IPR039331">
    <property type="entry name" value="PAPs-like"/>
</dbReference>
<dbReference type="PANTHER" id="PTHR22953:SF153">
    <property type="entry name" value="PURPLE ACID PHOSPHATASE"/>
    <property type="match status" value="1"/>
</dbReference>
<feature type="domain" description="Calcineurin-like phosphoesterase" evidence="5">
    <location>
        <begin position="377"/>
        <end position="583"/>
    </location>
</feature>
<sequence length="913" mass="95509">MTRSFPAVRTRRTATALAVAALIGGLVAPAAVSAASAAPTAPEVPTAPLVSTGTTWKYLDDNTDPARGDANLRVWTTPNYDDRGWKSAPTGFGVKNNALVPVGPFTPATKLSHYIDGTAKPTIPTYFFRATFSLDQGVAKQIESLASTVVYDDALVVWVNGTKVATFEGDRITETTNLEYAGSGKGDPQTSAFSVDGKLLHDGTNTIAVALYQDRDSSSDAYFDMPSLTAVKSTVPGEVVQAAPGRVILTPTATPTTSQAFSWQAGDVSHTVGKVEIGPAGGGDTRTIDGYAAGTVNNNAKQHFSATVDGLTPATAYRYRVGLPGSWSEWYEFTTADPRATDFQFVYYGDAQVGLDTTWPSVVKQAEAKATRSIGSVHAGDLINTGTNDTEWNNWFTGMAQSATRTNVMAAPGNHEYTGGDNMLKSWKAHFEYPLNQPNTGTIGELAKLAQGDSDVARQYAAYFAHWTEFAAETVYYTDYQNVRFITLNATRDTAFLKPANLPACTGAECPSTKVQELWTQYQAAWLDHVLKNSPSKWNVVTFHQPVYSTSSGRDEPVLRKYWVPVFEENGVDLVLMGHDHTYGRGYKNSDKTGTTGLTTGPVYAVSNSGAKHYDLATEEKNVWTNNGATQVLRGENVTTYQVIDVSGDQLVYRSYLAEKVDGARSFKLVPDAAGERPVYAPNEVPAVGGLYDQFTVTKYATGEKWVTEAGVETPAGPKLSLGAASVQQGGKIAVSGSGFVPGTKVGIELHSTPVALGEATVGDDRAFSQEVAIPANAEAGEHRIVAKLPNGAEVSAPLSVTAVDGGAAAGTDGGSSAAANGSANTGAGSDAGSGAGANAAASGSSDVTGTASSEATIETKGNADGSKPGGGKTDGLATTGGADWLPLGIVGAGLLAAGAILVLARRRTAAQQ</sequence>
<evidence type="ECO:0000259" key="5">
    <source>
        <dbReference type="Pfam" id="PF00149"/>
    </source>
</evidence>
<organism evidence="7 8">
    <name type="scientific">Leucobacter iarius</name>
    <dbReference type="NCBI Taxonomy" id="333963"/>
    <lineage>
        <taxon>Bacteria</taxon>
        <taxon>Bacillati</taxon>
        <taxon>Actinomycetota</taxon>
        <taxon>Actinomycetes</taxon>
        <taxon>Micrococcales</taxon>
        <taxon>Microbacteriaceae</taxon>
        <taxon>Leucobacter</taxon>
    </lineage>
</organism>
<evidence type="ECO:0000256" key="1">
    <source>
        <dbReference type="ARBA" id="ARBA00022729"/>
    </source>
</evidence>
<keyword evidence="3" id="KW-1133">Transmembrane helix</keyword>
<evidence type="ECO:0000313" key="8">
    <source>
        <dbReference type="Proteomes" id="UP001500851"/>
    </source>
</evidence>
<dbReference type="SUPFAM" id="SSF56300">
    <property type="entry name" value="Metallo-dependent phosphatases"/>
    <property type="match status" value="1"/>
</dbReference>
<dbReference type="Pfam" id="PF16656">
    <property type="entry name" value="Pur_ac_phosph_N"/>
    <property type="match status" value="1"/>
</dbReference>
<dbReference type="RefSeq" id="WP_344033402.1">
    <property type="nucleotide sequence ID" value="NZ_BAAAOB010000005.1"/>
</dbReference>
<gene>
    <name evidence="7" type="ORF">GCM10009768_29340</name>
</gene>
<feature type="signal peptide" evidence="4">
    <location>
        <begin position="1"/>
        <end position="37"/>
    </location>
</feature>
<evidence type="ECO:0000259" key="6">
    <source>
        <dbReference type="Pfam" id="PF16656"/>
    </source>
</evidence>
<keyword evidence="3" id="KW-0812">Transmembrane</keyword>
<evidence type="ECO:0000256" key="3">
    <source>
        <dbReference type="SAM" id="Phobius"/>
    </source>
</evidence>
<name>A0ABP4XYE3_9MICO</name>
<feature type="transmembrane region" description="Helical" evidence="3">
    <location>
        <begin position="885"/>
        <end position="905"/>
    </location>
</feature>
<dbReference type="Gene3D" id="2.60.120.260">
    <property type="entry name" value="Galactose-binding domain-like"/>
    <property type="match status" value="1"/>
</dbReference>
<feature type="compositionally biased region" description="Low complexity" evidence="2">
    <location>
        <begin position="837"/>
        <end position="848"/>
    </location>
</feature>
<dbReference type="InterPro" id="IPR006311">
    <property type="entry name" value="TAT_signal"/>
</dbReference>
<keyword evidence="3" id="KW-0472">Membrane</keyword>
<dbReference type="Gene3D" id="2.60.40.380">
    <property type="entry name" value="Purple acid phosphatase-like, N-terminal"/>
    <property type="match status" value="1"/>
</dbReference>
<dbReference type="PANTHER" id="PTHR22953">
    <property type="entry name" value="ACID PHOSPHATASE RELATED"/>
    <property type="match status" value="1"/>
</dbReference>
<dbReference type="Proteomes" id="UP001500851">
    <property type="component" value="Unassembled WGS sequence"/>
</dbReference>
<dbReference type="SUPFAM" id="SSF49785">
    <property type="entry name" value="Galactose-binding domain-like"/>
    <property type="match status" value="1"/>
</dbReference>
<accession>A0ABP4XYE3</accession>
<reference evidence="8" key="1">
    <citation type="journal article" date="2019" name="Int. J. Syst. Evol. Microbiol.">
        <title>The Global Catalogue of Microorganisms (GCM) 10K type strain sequencing project: providing services to taxonomists for standard genome sequencing and annotation.</title>
        <authorList>
            <consortium name="The Broad Institute Genomics Platform"/>
            <consortium name="The Broad Institute Genome Sequencing Center for Infectious Disease"/>
            <person name="Wu L."/>
            <person name="Ma J."/>
        </authorList>
    </citation>
    <scope>NUCLEOTIDE SEQUENCE [LARGE SCALE GENOMIC DNA]</scope>
    <source>
        <strain evidence="8">JCM 14736</strain>
    </source>
</reference>
<evidence type="ECO:0008006" key="9">
    <source>
        <dbReference type="Google" id="ProtNLM"/>
    </source>
</evidence>
<dbReference type="PROSITE" id="PS51318">
    <property type="entry name" value="TAT"/>
    <property type="match status" value="1"/>
</dbReference>
<dbReference type="InterPro" id="IPR029052">
    <property type="entry name" value="Metallo-depent_PP-like"/>
</dbReference>
<protein>
    <recommendedName>
        <fullName evidence="9">Purple acid phosphatase-like protein</fullName>
    </recommendedName>
</protein>
<proteinExistence type="predicted"/>
<dbReference type="EMBL" id="BAAAOB010000005">
    <property type="protein sequence ID" value="GAA1798383.1"/>
    <property type="molecule type" value="Genomic_DNA"/>
</dbReference>
<keyword evidence="1 4" id="KW-0732">Signal</keyword>
<dbReference type="InterPro" id="IPR008979">
    <property type="entry name" value="Galactose-bd-like_sf"/>
</dbReference>
<dbReference type="Pfam" id="PF00149">
    <property type="entry name" value="Metallophos"/>
    <property type="match status" value="1"/>
</dbReference>
<dbReference type="InterPro" id="IPR015914">
    <property type="entry name" value="PAPs_N"/>
</dbReference>
<dbReference type="SUPFAM" id="SSF49363">
    <property type="entry name" value="Purple acid phosphatase, N-terminal domain"/>
    <property type="match status" value="1"/>
</dbReference>
<dbReference type="Gene3D" id="3.60.21.10">
    <property type="match status" value="1"/>
</dbReference>
<evidence type="ECO:0000256" key="4">
    <source>
        <dbReference type="SAM" id="SignalP"/>
    </source>
</evidence>
<comment type="caution">
    <text evidence="7">The sequence shown here is derived from an EMBL/GenBank/DDBJ whole genome shotgun (WGS) entry which is preliminary data.</text>
</comment>
<dbReference type="InterPro" id="IPR003961">
    <property type="entry name" value="FN3_dom"/>
</dbReference>
<dbReference type="InterPro" id="IPR008963">
    <property type="entry name" value="Purple_acid_Pase-like_N"/>
</dbReference>
<evidence type="ECO:0000256" key="2">
    <source>
        <dbReference type="SAM" id="MobiDB-lite"/>
    </source>
</evidence>
<feature type="region of interest" description="Disordered" evidence="2">
    <location>
        <begin position="808"/>
        <end position="876"/>
    </location>
</feature>
<dbReference type="CDD" id="cd00063">
    <property type="entry name" value="FN3"/>
    <property type="match status" value="1"/>
</dbReference>
<keyword evidence="8" id="KW-1185">Reference proteome</keyword>
<dbReference type="InterPro" id="IPR004843">
    <property type="entry name" value="Calcineurin-like_PHP"/>
</dbReference>
<evidence type="ECO:0000313" key="7">
    <source>
        <dbReference type="EMBL" id="GAA1798383.1"/>
    </source>
</evidence>
<feature type="domain" description="Purple acid phosphatase N-terminal" evidence="6">
    <location>
        <begin position="244"/>
        <end position="335"/>
    </location>
</feature>
<feature type="chain" id="PRO_5047397603" description="Purple acid phosphatase-like protein" evidence="4">
    <location>
        <begin position="38"/>
        <end position="913"/>
    </location>
</feature>
<feature type="compositionally biased region" description="Low complexity" evidence="2">
    <location>
        <begin position="815"/>
        <end position="829"/>
    </location>
</feature>